<evidence type="ECO:0000256" key="4">
    <source>
        <dbReference type="ARBA" id="ARBA00022691"/>
    </source>
</evidence>
<dbReference type="Pfam" id="PF00588">
    <property type="entry name" value="SpoU_methylase"/>
    <property type="match status" value="1"/>
</dbReference>
<evidence type="ECO:0000313" key="7">
    <source>
        <dbReference type="EMBL" id="SLN56442.1"/>
    </source>
</evidence>
<dbReference type="EMBL" id="FWFR01000002">
    <property type="protein sequence ID" value="SLN56442.1"/>
    <property type="molecule type" value="Genomic_DNA"/>
</dbReference>
<evidence type="ECO:0000313" key="8">
    <source>
        <dbReference type="Proteomes" id="UP000193200"/>
    </source>
</evidence>
<dbReference type="Gene3D" id="1.10.8.590">
    <property type="match status" value="1"/>
</dbReference>
<dbReference type="Proteomes" id="UP000193200">
    <property type="component" value="Unassembled WGS sequence"/>
</dbReference>
<accession>A0A1Y5T8V4</accession>
<dbReference type="EC" id="2.1.1.200" evidence="5"/>
<dbReference type="Gene3D" id="3.40.1280.10">
    <property type="match status" value="1"/>
</dbReference>
<dbReference type="InterPro" id="IPR029026">
    <property type="entry name" value="tRNA_m1G_MTases_N"/>
</dbReference>
<comment type="similarity">
    <text evidence="1">Belongs to the class IV-like SAM-binding methyltransferase superfamily. RNA methyltransferase TrmH family.</text>
</comment>
<sequence>MAGTDRGREPILGGPAIILVEPQLGENIGAAARAMLNFGLTDLRLVKPRDGWPNPRAKALASRADMVIDNARLFDSTAEAIADLSRVYATTARQRDMSKRVATPAEAADEMRAAYQAGATCGVLFGGERAGLHNDDIVLADTVLTVPLNPAFASINLAQAVLLIGYEWFQTGGIEPASVTGSREAPPASKADLVHLFEHLEDELTESGFFDPTPGKKPVMVRNLRNMLQRAGFTEPDVRTLRGVIKSLAQGRRRRSGVGDAASKDGEDA</sequence>
<dbReference type="GO" id="GO:0106339">
    <property type="term" value="F:tRNA (cytidine(32)-2'-O)-methyltransferase activity"/>
    <property type="evidence" value="ECO:0007669"/>
    <property type="project" value="RHEA"/>
</dbReference>
<dbReference type="PIRSF" id="PIRSF004808">
    <property type="entry name" value="LasT"/>
    <property type="match status" value="1"/>
</dbReference>
<dbReference type="CDD" id="cd18093">
    <property type="entry name" value="SpoU-like_TrmJ"/>
    <property type="match status" value="1"/>
</dbReference>
<dbReference type="GO" id="GO:0160206">
    <property type="term" value="F:tRNA (cytidine(32)/uridine(32)-2'-O)-methyltransferase activity"/>
    <property type="evidence" value="ECO:0007669"/>
    <property type="project" value="UniProtKB-EC"/>
</dbReference>
<name>A0A1Y5T8V4_9PROT</name>
<keyword evidence="5" id="KW-0819">tRNA processing</keyword>
<dbReference type="GO" id="GO:0002128">
    <property type="term" value="P:tRNA nucleoside ribose methylation"/>
    <property type="evidence" value="ECO:0007669"/>
    <property type="project" value="TreeGrafter"/>
</dbReference>
<keyword evidence="4 5" id="KW-0949">S-adenosyl-L-methionine</keyword>
<dbReference type="GO" id="GO:0003723">
    <property type="term" value="F:RNA binding"/>
    <property type="evidence" value="ECO:0007669"/>
    <property type="project" value="InterPro"/>
</dbReference>
<dbReference type="InterPro" id="IPR029028">
    <property type="entry name" value="Alpha/beta_knot_MTases"/>
</dbReference>
<dbReference type="PANTHER" id="PTHR42786">
    <property type="entry name" value="TRNA/RRNA METHYLTRANSFERASE"/>
    <property type="match status" value="1"/>
</dbReference>
<keyword evidence="8" id="KW-1185">Reference proteome</keyword>
<comment type="subcellular location">
    <subcellularLocation>
        <location evidence="5">Cytoplasm</location>
    </subcellularLocation>
</comment>
<dbReference type="RefSeq" id="WP_085883805.1">
    <property type="nucleotide sequence ID" value="NZ_FWFR01000002.1"/>
</dbReference>
<comment type="catalytic activity">
    <reaction evidence="5">
        <text>uridine(32) in tRNA + S-adenosyl-L-methionine = 2'-O-methyluridine(32) in tRNA + S-adenosyl-L-homocysteine + H(+)</text>
        <dbReference type="Rhea" id="RHEA:42936"/>
        <dbReference type="Rhea" id="RHEA-COMP:10107"/>
        <dbReference type="Rhea" id="RHEA-COMP:10290"/>
        <dbReference type="ChEBI" id="CHEBI:15378"/>
        <dbReference type="ChEBI" id="CHEBI:57856"/>
        <dbReference type="ChEBI" id="CHEBI:59789"/>
        <dbReference type="ChEBI" id="CHEBI:65315"/>
        <dbReference type="ChEBI" id="CHEBI:74478"/>
        <dbReference type="EC" id="2.1.1.200"/>
    </reaction>
</comment>
<feature type="domain" description="tRNA/rRNA methyltransferase SpoU type" evidence="6">
    <location>
        <begin position="16"/>
        <end position="166"/>
    </location>
</feature>
<keyword evidence="2 5" id="KW-0489">Methyltransferase</keyword>
<evidence type="ECO:0000259" key="6">
    <source>
        <dbReference type="Pfam" id="PF00588"/>
    </source>
</evidence>
<evidence type="ECO:0000256" key="5">
    <source>
        <dbReference type="RuleBase" id="RU362024"/>
    </source>
</evidence>
<proteinExistence type="inferred from homology"/>
<keyword evidence="3 7" id="KW-0808">Transferase</keyword>
<comment type="catalytic activity">
    <reaction evidence="5">
        <text>cytidine(32) in tRNA + S-adenosyl-L-methionine = 2'-O-methylcytidine(32) in tRNA + S-adenosyl-L-homocysteine + H(+)</text>
        <dbReference type="Rhea" id="RHEA:42932"/>
        <dbReference type="Rhea" id="RHEA-COMP:10288"/>
        <dbReference type="Rhea" id="RHEA-COMP:10289"/>
        <dbReference type="ChEBI" id="CHEBI:15378"/>
        <dbReference type="ChEBI" id="CHEBI:57856"/>
        <dbReference type="ChEBI" id="CHEBI:59789"/>
        <dbReference type="ChEBI" id="CHEBI:74495"/>
        <dbReference type="ChEBI" id="CHEBI:82748"/>
        <dbReference type="EC" id="2.1.1.200"/>
    </reaction>
</comment>
<dbReference type="NCBIfam" id="TIGR00050">
    <property type="entry name" value="rRNA_methyl_1"/>
    <property type="match status" value="1"/>
</dbReference>
<dbReference type="GO" id="GO:0005829">
    <property type="term" value="C:cytosol"/>
    <property type="evidence" value="ECO:0007669"/>
    <property type="project" value="TreeGrafter"/>
</dbReference>
<dbReference type="OrthoDB" id="9806346at2"/>
<evidence type="ECO:0000256" key="3">
    <source>
        <dbReference type="ARBA" id="ARBA00022679"/>
    </source>
</evidence>
<dbReference type="AlphaFoldDB" id="A0A1Y5T8V4"/>
<organism evidence="7 8">
    <name type="scientific">Oceanibacterium hippocampi</name>
    <dbReference type="NCBI Taxonomy" id="745714"/>
    <lineage>
        <taxon>Bacteria</taxon>
        <taxon>Pseudomonadati</taxon>
        <taxon>Pseudomonadota</taxon>
        <taxon>Alphaproteobacteria</taxon>
        <taxon>Sneathiellales</taxon>
        <taxon>Sneathiellaceae</taxon>
        <taxon>Oceanibacterium</taxon>
    </lineage>
</organism>
<dbReference type="InterPro" id="IPR004384">
    <property type="entry name" value="RNA_MeTrfase_TrmJ/LasT"/>
</dbReference>
<dbReference type="InterPro" id="IPR001537">
    <property type="entry name" value="SpoU_MeTrfase"/>
</dbReference>
<evidence type="ECO:0000256" key="2">
    <source>
        <dbReference type="ARBA" id="ARBA00022603"/>
    </source>
</evidence>
<keyword evidence="5" id="KW-0963">Cytoplasm</keyword>
<evidence type="ECO:0000256" key="1">
    <source>
        <dbReference type="ARBA" id="ARBA00007228"/>
    </source>
</evidence>
<gene>
    <name evidence="5" type="primary">trmJ</name>
    <name evidence="7" type="ORF">OCH7691_02452</name>
</gene>
<dbReference type="InParanoid" id="A0A1Y5T8V4"/>
<protein>
    <recommendedName>
        <fullName evidence="5">tRNA (cytidine/uridine-2'-O-)-methyltransferase TrmJ</fullName>
        <ecNumber evidence="5">2.1.1.200</ecNumber>
    </recommendedName>
    <alternativeName>
        <fullName evidence="5">tRNA (cytidine(32)/uridine(32)-2'-O)-methyltransferase</fullName>
    </alternativeName>
    <alternativeName>
        <fullName evidence="5">tRNA Cm32/Um32 methyltransferase</fullName>
    </alternativeName>
</protein>
<reference evidence="7 8" key="1">
    <citation type="submission" date="2017-03" db="EMBL/GenBank/DDBJ databases">
        <authorList>
            <person name="Afonso C.L."/>
            <person name="Miller P.J."/>
            <person name="Scott M.A."/>
            <person name="Spackman E."/>
            <person name="Goraichik I."/>
            <person name="Dimitrov K.M."/>
            <person name="Suarez D.L."/>
            <person name="Swayne D.E."/>
        </authorList>
    </citation>
    <scope>NUCLEOTIDE SEQUENCE [LARGE SCALE GENOMIC DNA]</scope>
    <source>
        <strain evidence="7 8">CECT 7691</strain>
    </source>
</reference>
<comment type="function">
    <text evidence="5">Catalyzes the formation of 2'O-methylated cytidine (Cm32) or 2'O-methylated uridine (Um32) at position 32 in tRNA.</text>
</comment>
<dbReference type="PANTHER" id="PTHR42786:SF7">
    <property type="entry name" value="TRNA_RRNA METHYLTRANSFERASE SPOU TYPE DOMAIN-CONTAINING PROTEIN"/>
    <property type="match status" value="1"/>
</dbReference>
<dbReference type="SUPFAM" id="SSF75217">
    <property type="entry name" value="alpha/beta knot"/>
    <property type="match status" value="1"/>
</dbReference>
<comment type="subunit">
    <text evidence="5">Homodimer.</text>
</comment>
<dbReference type="FunCoup" id="A0A1Y5T8V4">
    <property type="interactions" value="168"/>
</dbReference>